<keyword evidence="2" id="KW-0812">Transmembrane</keyword>
<name>A0A9W4WGS8_9PEZI</name>
<keyword evidence="2" id="KW-0472">Membrane</keyword>
<feature type="transmembrane region" description="Helical" evidence="2">
    <location>
        <begin position="165"/>
        <end position="188"/>
    </location>
</feature>
<accession>A0A9W4WGS8</accession>
<feature type="region of interest" description="Disordered" evidence="1">
    <location>
        <begin position="113"/>
        <end position="144"/>
    </location>
</feature>
<protein>
    <submittedName>
        <fullName evidence="3">Uncharacterized protein</fullName>
    </submittedName>
</protein>
<evidence type="ECO:0000313" key="4">
    <source>
        <dbReference type="Proteomes" id="UP001152533"/>
    </source>
</evidence>
<keyword evidence="2" id="KW-1133">Transmembrane helix</keyword>
<proteinExistence type="predicted"/>
<reference evidence="3" key="1">
    <citation type="submission" date="2022-08" db="EMBL/GenBank/DDBJ databases">
        <authorList>
            <person name="Giroux E."/>
            <person name="Giroux E."/>
        </authorList>
    </citation>
    <scope>NUCLEOTIDE SEQUENCE</scope>
    <source>
        <strain evidence="3">H1091258</strain>
    </source>
</reference>
<comment type="caution">
    <text evidence="3">The sequence shown here is derived from an EMBL/GenBank/DDBJ whole genome shotgun (WGS) entry which is preliminary data.</text>
</comment>
<feature type="compositionally biased region" description="Polar residues" evidence="1">
    <location>
        <begin position="121"/>
        <end position="133"/>
    </location>
</feature>
<organism evidence="3 4">
    <name type="scientific">Colletotrichum noveboracense</name>
    <dbReference type="NCBI Taxonomy" id="2664923"/>
    <lineage>
        <taxon>Eukaryota</taxon>
        <taxon>Fungi</taxon>
        <taxon>Dikarya</taxon>
        <taxon>Ascomycota</taxon>
        <taxon>Pezizomycotina</taxon>
        <taxon>Sordariomycetes</taxon>
        <taxon>Hypocreomycetidae</taxon>
        <taxon>Glomerellales</taxon>
        <taxon>Glomerellaceae</taxon>
        <taxon>Colletotrichum</taxon>
        <taxon>Colletotrichum gloeosporioides species complex</taxon>
    </lineage>
</organism>
<keyword evidence="4" id="KW-1185">Reference proteome</keyword>
<evidence type="ECO:0000313" key="3">
    <source>
        <dbReference type="EMBL" id="CAI0644341.1"/>
    </source>
</evidence>
<gene>
    <name evidence="3" type="ORF">CGXH109_LOCUS34471</name>
</gene>
<dbReference type="Proteomes" id="UP001152533">
    <property type="component" value="Unassembled WGS sequence"/>
</dbReference>
<dbReference type="AlphaFoldDB" id="A0A9W4WGS8"/>
<evidence type="ECO:0000256" key="1">
    <source>
        <dbReference type="SAM" id="MobiDB-lite"/>
    </source>
</evidence>
<sequence>MSGIPPESDLERQSLVDNLSSIEDFRSPNEIIATAGKYTSTVQHDDTCGLVDVIASGEVLRASGSVAANPADDAQNMNDVEDHREGMDHMRATIERDNEVVPNCDETAIDNSAPHRIAESSLETSCKSSQSDTGPERVENETESPMFSEVVQKAAWRPFWLRREVIVSFTAIYMTITITTLVMLWVAWRNESIGKA</sequence>
<evidence type="ECO:0000256" key="2">
    <source>
        <dbReference type="SAM" id="Phobius"/>
    </source>
</evidence>
<dbReference type="EMBL" id="CAMGZC010000160">
    <property type="protein sequence ID" value="CAI0644341.1"/>
    <property type="molecule type" value="Genomic_DNA"/>
</dbReference>